<keyword evidence="5" id="KW-1185">Reference proteome</keyword>
<dbReference type="OrthoDB" id="6413139at2759"/>
<feature type="compositionally biased region" description="Low complexity" evidence="3">
    <location>
        <begin position="336"/>
        <end position="352"/>
    </location>
</feature>
<name>A0A6P6Y1M2_DERPT</name>
<dbReference type="GO" id="GO:0005615">
    <property type="term" value="C:extracellular space"/>
    <property type="evidence" value="ECO:0007669"/>
    <property type="project" value="TreeGrafter"/>
</dbReference>
<feature type="signal peptide" evidence="4">
    <location>
        <begin position="1"/>
        <end position="18"/>
    </location>
</feature>
<dbReference type="Pfam" id="PF00379">
    <property type="entry name" value="Chitin_bind_4"/>
    <property type="match status" value="1"/>
</dbReference>
<dbReference type="KEGG" id="dpte:113792519"/>
<dbReference type="RefSeq" id="XP_027198214.1">
    <property type="nucleotide sequence ID" value="XM_027342413.1"/>
</dbReference>
<evidence type="ECO:0000313" key="6">
    <source>
        <dbReference type="RefSeq" id="XP_027198214.1"/>
    </source>
</evidence>
<reference evidence="6" key="1">
    <citation type="submission" date="2025-08" db="UniProtKB">
        <authorList>
            <consortium name="RefSeq"/>
        </authorList>
    </citation>
    <scope>IDENTIFICATION</scope>
    <source>
        <strain evidence="6">Airmid</strain>
    </source>
</reference>
<evidence type="ECO:0000256" key="2">
    <source>
        <dbReference type="PROSITE-ProRule" id="PRU00497"/>
    </source>
</evidence>
<keyword evidence="4" id="KW-0732">Signal</keyword>
<dbReference type="PANTHER" id="PTHR12236">
    <property type="entry name" value="STRUCTURAL CONTITUENT OF CUTICLE"/>
    <property type="match status" value="1"/>
</dbReference>
<feature type="compositionally biased region" description="Low complexity" evidence="3">
    <location>
        <begin position="213"/>
        <end position="226"/>
    </location>
</feature>
<dbReference type="InParanoid" id="A0A6P6Y1M2"/>
<gene>
    <name evidence="6" type="primary">LOC113792519</name>
</gene>
<evidence type="ECO:0000256" key="1">
    <source>
        <dbReference type="ARBA" id="ARBA00022460"/>
    </source>
</evidence>
<dbReference type="AlphaFoldDB" id="A0A6P6Y1M2"/>
<keyword evidence="1 2" id="KW-0193">Cuticle</keyword>
<dbReference type="InterPro" id="IPR000618">
    <property type="entry name" value="Insect_cuticle"/>
</dbReference>
<dbReference type="Proteomes" id="UP000515146">
    <property type="component" value="Unplaced"/>
</dbReference>
<dbReference type="InterPro" id="IPR051217">
    <property type="entry name" value="Insect_Cuticle_Struc_Prot"/>
</dbReference>
<dbReference type="GO" id="GO:0031012">
    <property type="term" value="C:extracellular matrix"/>
    <property type="evidence" value="ECO:0007669"/>
    <property type="project" value="TreeGrafter"/>
</dbReference>
<evidence type="ECO:0000256" key="4">
    <source>
        <dbReference type="SAM" id="SignalP"/>
    </source>
</evidence>
<organism evidence="5 6">
    <name type="scientific">Dermatophagoides pteronyssinus</name>
    <name type="common">European house dust mite</name>
    <dbReference type="NCBI Taxonomy" id="6956"/>
    <lineage>
        <taxon>Eukaryota</taxon>
        <taxon>Metazoa</taxon>
        <taxon>Ecdysozoa</taxon>
        <taxon>Arthropoda</taxon>
        <taxon>Chelicerata</taxon>
        <taxon>Arachnida</taxon>
        <taxon>Acari</taxon>
        <taxon>Acariformes</taxon>
        <taxon>Sarcoptiformes</taxon>
        <taxon>Astigmata</taxon>
        <taxon>Psoroptidia</taxon>
        <taxon>Analgoidea</taxon>
        <taxon>Pyroglyphidae</taxon>
        <taxon>Dermatophagoidinae</taxon>
        <taxon>Dermatophagoides</taxon>
    </lineage>
</organism>
<evidence type="ECO:0000256" key="3">
    <source>
        <dbReference type="SAM" id="MobiDB-lite"/>
    </source>
</evidence>
<dbReference type="PANTHER" id="PTHR12236:SF79">
    <property type="entry name" value="CUTICULAR PROTEIN 50CB-RELATED"/>
    <property type="match status" value="1"/>
</dbReference>
<feature type="chain" id="PRO_5027635837" evidence="4">
    <location>
        <begin position="19"/>
        <end position="358"/>
    </location>
</feature>
<evidence type="ECO:0000313" key="5">
    <source>
        <dbReference type="Proteomes" id="UP000515146"/>
    </source>
</evidence>
<feature type="compositionally biased region" description="Polar residues" evidence="3">
    <location>
        <begin position="241"/>
        <end position="257"/>
    </location>
</feature>
<proteinExistence type="predicted"/>
<feature type="region of interest" description="Disordered" evidence="3">
    <location>
        <begin position="335"/>
        <end position="358"/>
    </location>
</feature>
<dbReference type="PROSITE" id="PS51155">
    <property type="entry name" value="CHIT_BIND_RR_2"/>
    <property type="match status" value="1"/>
</dbReference>
<sequence>MMMLKAIVLFGILSIVLGQMNIGTGSGGFVGHRIVSSGGFTGNSGLLSGGGFVGHQNVPMVTSGGFVGHRSSIQSFPSNGRFFYSSPIGSSRIMPNSISSAPFRSSIYSPVPMIATAQPSMPVFRRFRRSIDGIRNYEGSQTVYYGTEQQSVQQPKQLSSSSSSYGQSSMSGYNYGASVEAKPKQLSSSSYGQSSMSGYNYGASVEANPKQLSSSSSYGQSSMSGYNYDTSDETKPKPYQFSLQSQDDGTGTANWYQQEQSNGDGVIVGSYTIQDPVTGTMRIVNYRADDDGFHAEIQSNEPGVVDSNPADASIRTIQNNVGSVRSDYSAVSGVASSYNKPQQQQQYKQKSYGVSSTY</sequence>
<dbReference type="GO" id="GO:0042302">
    <property type="term" value="F:structural constituent of cuticle"/>
    <property type="evidence" value="ECO:0007669"/>
    <property type="project" value="UniProtKB-UniRule"/>
</dbReference>
<protein>
    <submittedName>
        <fullName evidence="6">Uncharacterized protein LOC113792519 isoform X1</fullName>
    </submittedName>
</protein>
<accession>A0A6P6Y1M2</accession>
<feature type="region of interest" description="Disordered" evidence="3">
    <location>
        <begin position="209"/>
        <end position="257"/>
    </location>
</feature>